<dbReference type="InterPro" id="IPR011447">
    <property type="entry name" value="DUF1552"/>
</dbReference>
<dbReference type="RefSeq" id="WP_147765552.1">
    <property type="nucleotide sequence ID" value="NZ_VRKQ01000008.1"/>
</dbReference>
<dbReference type="Proteomes" id="UP000321080">
    <property type="component" value="Unassembled WGS sequence"/>
</dbReference>
<dbReference type="AlphaFoldDB" id="A0A5C7GJ61"/>
<comment type="caution">
    <text evidence="1">The sequence shown here is derived from an EMBL/GenBank/DDBJ whole genome shotgun (WGS) entry which is preliminary data.</text>
</comment>
<dbReference type="EMBL" id="VRKQ01000008">
    <property type="protein sequence ID" value="TXG38408.1"/>
    <property type="molecule type" value="Genomic_DNA"/>
</dbReference>
<gene>
    <name evidence="1" type="ORF">FUA22_00565</name>
</gene>
<organism evidence="1 2">
    <name type="scientific">Seonamhaeicola maritimus</name>
    <dbReference type="NCBI Taxonomy" id="2591822"/>
    <lineage>
        <taxon>Bacteria</taxon>
        <taxon>Pseudomonadati</taxon>
        <taxon>Bacteroidota</taxon>
        <taxon>Flavobacteriia</taxon>
        <taxon>Flavobacteriales</taxon>
        <taxon>Flavobacteriaceae</taxon>
    </lineage>
</organism>
<name>A0A5C7GJ61_9FLAO</name>
<proteinExistence type="predicted"/>
<keyword evidence="2" id="KW-1185">Reference proteome</keyword>
<accession>A0A5C7GJ61</accession>
<reference evidence="1 2" key="1">
    <citation type="submission" date="2019-08" db="EMBL/GenBank/DDBJ databases">
        <title>Seonamhaeicola sediminis sp. nov., isolated from marine sediment.</title>
        <authorList>
            <person name="Cao W.R."/>
        </authorList>
    </citation>
    <scope>NUCLEOTIDE SEQUENCE [LARGE SCALE GENOMIC DNA]</scope>
    <source>
        <strain evidence="1 2">1505</strain>
    </source>
</reference>
<dbReference type="OrthoDB" id="9146593at2"/>
<evidence type="ECO:0000313" key="1">
    <source>
        <dbReference type="EMBL" id="TXG38408.1"/>
    </source>
</evidence>
<sequence>MKRKSWHLDRRTFIKGVGAAVLLPYMECMGMGKLSQFADAPQVPKRLCFVYFPNGVSVPGANHKKYSQWNWFPHKTGTDYEFTNSIAPLAPFKKDMTILGGLSHPNSRSVLGHIAGDTWLTGGDLRGNKYNNSISVDQLAAQKLSKHTRIPYLTLSTDGGVGYKSRASTLSFDSNGRAIPSEHRQREIFERYFSPAGGASTKERRQSLQQDKKIVDLVLEDSKSLKKRLGQNDKTKLDEYMSTLNRVEEQVKRNEKWLDVPMKEFDASRLNLSVDPVASPEDYLRSTLDLMILGFETDLTRVMTYMMAREDGLGFGDAFPKIALNLSGHHGMTHDKKTGYQERLGKYDQWLSKQFAYFLDKMKNTHDEHGSLLDNTLVLYGSCCSSTHNANNLPLILAGGKNMGLKHGSYETFDAKHIHMSNLFVSMLNTVGVNVETFADSTGALPAIFN</sequence>
<evidence type="ECO:0000313" key="2">
    <source>
        <dbReference type="Proteomes" id="UP000321080"/>
    </source>
</evidence>
<dbReference type="Pfam" id="PF07586">
    <property type="entry name" value="HXXSHH"/>
    <property type="match status" value="1"/>
</dbReference>
<protein>
    <submittedName>
        <fullName evidence="1">DUF1552 domain-containing protein</fullName>
    </submittedName>
</protein>